<keyword evidence="1" id="KW-0233">DNA recombination</keyword>
<gene>
    <name evidence="2" type="ORF">PPTS312_12430</name>
</gene>
<dbReference type="GO" id="GO:0015074">
    <property type="term" value="P:DNA integration"/>
    <property type="evidence" value="ECO:0007669"/>
    <property type="project" value="InterPro"/>
</dbReference>
<dbReference type="Gene3D" id="1.10.443.10">
    <property type="entry name" value="Intergrase catalytic core"/>
    <property type="match status" value="1"/>
</dbReference>
<reference evidence="2 3" key="1">
    <citation type="submission" date="2020-01" db="EMBL/GenBank/DDBJ databases">
        <title>Complete Genome Sequence of Pseudomonas putida Strain TS312, Harboring the HdtS type N-acyl-homoserine Lactone Synthase, Isolated from a Paper Mill.</title>
        <authorList>
            <person name="Hosoe A."/>
            <person name="Suenaga T."/>
            <person name="Sugi T."/>
            <person name="Izumi T."/>
            <person name="Nagai N."/>
            <person name="Terada A."/>
        </authorList>
    </citation>
    <scope>NUCLEOTIDE SEQUENCE [LARGE SCALE GENOMIC DNA]</scope>
    <source>
        <strain evidence="2 3">TS312</strain>
    </source>
</reference>
<proteinExistence type="predicted"/>
<evidence type="ECO:0000313" key="2">
    <source>
        <dbReference type="EMBL" id="BBU43328.1"/>
    </source>
</evidence>
<evidence type="ECO:0000256" key="1">
    <source>
        <dbReference type="ARBA" id="ARBA00023172"/>
    </source>
</evidence>
<evidence type="ECO:0008006" key="4">
    <source>
        <dbReference type="Google" id="ProtNLM"/>
    </source>
</evidence>
<dbReference type="EMBL" id="AP022324">
    <property type="protein sequence ID" value="BBU43328.1"/>
    <property type="molecule type" value="Genomic_DNA"/>
</dbReference>
<evidence type="ECO:0000313" key="3">
    <source>
        <dbReference type="Proteomes" id="UP000464661"/>
    </source>
</evidence>
<name>A0A7U6LZS2_PSEPU</name>
<dbReference type="SUPFAM" id="SSF56349">
    <property type="entry name" value="DNA breaking-rejoining enzymes"/>
    <property type="match status" value="1"/>
</dbReference>
<dbReference type="GO" id="GO:0003677">
    <property type="term" value="F:DNA binding"/>
    <property type="evidence" value="ECO:0007669"/>
    <property type="project" value="InterPro"/>
</dbReference>
<organism evidence="2 3">
    <name type="scientific">Pseudomonas putida</name>
    <name type="common">Arthrobacter siderocapsulatus</name>
    <dbReference type="NCBI Taxonomy" id="303"/>
    <lineage>
        <taxon>Bacteria</taxon>
        <taxon>Pseudomonadati</taxon>
        <taxon>Pseudomonadota</taxon>
        <taxon>Gammaproteobacteria</taxon>
        <taxon>Pseudomonadales</taxon>
        <taxon>Pseudomonadaceae</taxon>
        <taxon>Pseudomonas</taxon>
    </lineage>
</organism>
<dbReference type="AlphaFoldDB" id="A0A7U6LZS2"/>
<dbReference type="InterPro" id="IPR013762">
    <property type="entry name" value="Integrase-like_cat_sf"/>
</dbReference>
<accession>A0A7U6LZS2</accession>
<protein>
    <recommendedName>
        <fullName evidence="4">Site-specific integrase</fullName>
    </recommendedName>
</protein>
<dbReference type="GO" id="GO:0006310">
    <property type="term" value="P:DNA recombination"/>
    <property type="evidence" value="ECO:0007669"/>
    <property type="project" value="UniProtKB-KW"/>
</dbReference>
<dbReference type="InterPro" id="IPR011010">
    <property type="entry name" value="DNA_brk_join_enz"/>
</dbReference>
<sequence length="415" mass="48066">MPSLRPKATSAASEKQSLENTFEFGFFLQDICDALSADIVLKGNLPISIPLRRGGKLLEWSGYPHPKEATYYLSLDPAKLDKIALKARNKSIRNLQAWQSESTQKTRHPLLNRRIEAELLIFISQTGMNLSQAHKLQLKNFYYSSHLDGYQIRDRKARRGGEVLFDIYSEYKPHFERYLAWRKTLFPERKELFPLVRKHGRNFQTKPQFTIRTVCKSIGLKFIPPQTLRHTRVNWLLRRTGNPSVTAEMGQHTKETLLRVYEKPNQQQAITEIVSFWNSFDPTILKKVAVAPGHCNGVPARVDSDVATLKPDCLRPSGCFWCAHHRDIDRMDYLWALTSFRHLKIIELSKWVPPSNNEITHPAKIVIVRISDKLKWFGESSNERSQWLGEALARVEEGNYHPDWRMLIHAMEGQP</sequence>
<dbReference type="Proteomes" id="UP000464661">
    <property type="component" value="Chromosome"/>
</dbReference>